<gene>
    <name evidence="1" type="ORF">VSF3289_01211</name>
</gene>
<dbReference type="OrthoDB" id="6169388at2"/>
<dbReference type="EMBL" id="MDCJ01000002">
    <property type="protein sequence ID" value="ODS10950.1"/>
    <property type="molecule type" value="Genomic_DNA"/>
</dbReference>
<dbReference type="Proteomes" id="UP000095131">
    <property type="component" value="Unassembled WGS sequence"/>
</dbReference>
<name>A0A1E3WMF1_9VIBR</name>
<dbReference type="RefSeq" id="WP_069446380.1">
    <property type="nucleotide sequence ID" value="NZ_MDCJ01000002.1"/>
</dbReference>
<evidence type="ECO:0000313" key="2">
    <source>
        <dbReference type="Proteomes" id="UP000095131"/>
    </source>
</evidence>
<dbReference type="AlphaFoldDB" id="A0A1E3WMF1"/>
<comment type="caution">
    <text evidence="1">The sequence shown here is derived from an EMBL/GenBank/DDBJ whole genome shotgun (WGS) entry which is preliminary data.</text>
</comment>
<accession>A0A1E3WMF1</accession>
<sequence length="135" mass="15096">MQKCNCFEEKLNQIAEHLKEKISPDVTEFNAQWEGATMLFSGETVPATLTINYQYRGVKRDKTPNKNITKDYLRIFFSFCPICGNKIGDHTKDSAVSTMRNAIQSAEEFGLVRTESGQVITGAKISADGIVLVKE</sequence>
<evidence type="ECO:0000313" key="1">
    <source>
        <dbReference type="EMBL" id="ODS10950.1"/>
    </source>
</evidence>
<protein>
    <submittedName>
        <fullName evidence="1">Uncharacterized protein</fullName>
    </submittedName>
</protein>
<reference evidence="1 2" key="1">
    <citation type="submission" date="2016-08" db="EMBL/GenBank/DDBJ databases">
        <title>Genome sequencing of Vibrio scophthalmi strain FP3289, an isolated from Paralichthys olivaceus.</title>
        <authorList>
            <person name="Han H.-J."/>
        </authorList>
    </citation>
    <scope>NUCLEOTIDE SEQUENCE [LARGE SCALE GENOMIC DNA]</scope>
    <source>
        <strain evidence="1 2">FP3289</strain>
    </source>
</reference>
<organism evidence="1 2">
    <name type="scientific">Vibrio scophthalmi</name>
    <dbReference type="NCBI Taxonomy" id="45658"/>
    <lineage>
        <taxon>Bacteria</taxon>
        <taxon>Pseudomonadati</taxon>
        <taxon>Pseudomonadota</taxon>
        <taxon>Gammaproteobacteria</taxon>
        <taxon>Vibrionales</taxon>
        <taxon>Vibrionaceae</taxon>
        <taxon>Vibrio</taxon>
    </lineage>
</organism>
<proteinExistence type="predicted"/>